<name>X1V1T4_9ZZZZ</name>
<organism evidence="1">
    <name type="scientific">marine sediment metagenome</name>
    <dbReference type="NCBI Taxonomy" id="412755"/>
    <lineage>
        <taxon>unclassified sequences</taxon>
        <taxon>metagenomes</taxon>
        <taxon>ecological metagenomes</taxon>
    </lineage>
</organism>
<accession>X1V1T4</accession>
<proteinExistence type="predicted"/>
<sequence>AETGGANVFEDPEILAKGLGTWSEYIGAPLRKQILQHWFAKKHIEVPPEALEIAGITSKTEAEVKKKKDTEKKVTEGTVWTVDVDDKGIPRVRMIKDASEPGTTLEEATKAAKQIGKEYGGEEPLVTYNESAGRHMPNFKSEAVKKNLGVAWAVARQMDKAMQEGEEVWIAYWPNYRM</sequence>
<reference evidence="1" key="1">
    <citation type="journal article" date="2014" name="Front. Microbiol.">
        <title>High frequency of phylogenetically diverse reductive dehalogenase-homologous genes in deep subseafloor sedimentary metagenomes.</title>
        <authorList>
            <person name="Kawai M."/>
            <person name="Futagami T."/>
            <person name="Toyoda A."/>
            <person name="Takaki Y."/>
            <person name="Nishi S."/>
            <person name="Hori S."/>
            <person name="Arai W."/>
            <person name="Tsubouchi T."/>
            <person name="Morono Y."/>
            <person name="Uchiyama I."/>
            <person name="Ito T."/>
            <person name="Fujiyama A."/>
            <person name="Inagaki F."/>
            <person name="Takami H."/>
        </authorList>
    </citation>
    <scope>NUCLEOTIDE SEQUENCE</scope>
    <source>
        <strain evidence="1">Expedition CK06-06</strain>
    </source>
</reference>
<comment type="caution">
    <text evidence="1">The sequence shown here is derived from an EMBL/GenBank/DDBJ whole genome shotgun (WGS) entry which is preliminary data.</text>
</comment>
<dbReference type="EMBL" id="BARW01037250">
    <property type="protein sequence ID" value="GAJ23649.1"/>
    <property type="molecule type" value="Genomic_DNA"/>
</dbReference>
<protein>
    <submittedName>
        <fullName evidence="1">Uncharacterized protein</fullName>
    </submittedName>
</protein>
<dbReference type="AlphaFoldDB" id="X1V1T4"/>
<gene>
    <name evidence="1" type="ORF">S12H4_57564</name>
</gene>
<feature type="non-terminal residue" evidence="1">
    <location>
        <position position="1"/>
    </location>
</feature>
<evidence type="ECO:0000313" key="1">
    <source>
        <dbReference type="EMBL" id="GAJ23649.1"/>
    </source>
</evidence>